<dbReference type="PANTHER" id="PTHR43818">
    <property type="entry name" value="BCDNA.GH03377"/>
    <property type="match status" value="1"/>
</dbReference>
<sequence length="368" mass="40439">MYRFSAAIVGSGFMGTTHLEALRRLGVRVAGIACSSAQKAEAEAQALGLPKAYQDYDELIADKSVDVVHICVPNNLHFDMVKKALEAGKHVMCEKPLALNSDETAALVTAARTSGVAAAVCYNLRYYALNFEARELVASGKIGRLFHINGCYIQDWLQFETDFNWRVDSAKGGALRVVADIGTHWMDMVQMISGRKIQKVFADLATVHPTRQNPKDQSTVTVDTEDCANILFRMDDGLMGSFTVSQVASGRKNTIRYEISGDQGAVAWNSEAPDELWVGHRDRPNQTIVKDPGGLSPSAARHASYPGGHAEGYPDTFKHCFRDFYDYLEAGDMAALPPFPTFSDGHRELQLCEAILKSHQQSSWVDVG</sequence>
<protein>
    <submittedName>
        <fullName evidence="4">Predicted dehydrogenase</fullName>
    </submittedName>
</protein>
<dbReference type="InterPro" id="IPR050463">
    <property type="entry name" value="Gfo/Idh/MocA_oxidrdct_glycsds"/>
</dbReference>
<proteinExistence type="predicted"/>
<dbReference type="SUPFAM" id="SSF55347">
    <property type="entry name" value="Glyceraldehyde-3-phosphate dehydrogenase-like, C-terminal domain"/>
    <property type="match status" value="1"/>
</dbReference>
<dbReference type="PANTHER" id="PTHR43818:SF11">
    <property type="entry name" value="BCDNA.GH03377"/>
    <property type="match status" value="1"/>
</dbReference>
<dbReference type="GO" id="GO:0000166">
    <property type="term" value="F:nucleotide binding"/>
    <property type="evidence" value="ECO:0007669"/>
    <property type="project" value="InterPro"/>
</dbReference>
<reference evidence="4 5" key="1">
    <citation type="submission" date="2016-10" db="EMBL/GenBank/DDBJ databases">
        <authorList>
            <person name="de Groot N.N."/>
        </authorList>
    </citation>
    <scope>NUCLEOTIDE SEQUENCE [LARGE SCALE GENOMIC DNA]</scope>
    <source>
        <strain evidence="4 5">CGMCC 1.9109</strain>
    </source>
</reference>
<evidence type="ECO:0000313" key="4">
    <source>
        <dbReference type="EMBL" id="SDD21113.1"/>
    </source>
</evidence>
<keyword evidence="5" id="KW-1185">Reference proteome</keyword>
<name>A0A1G6SWH0_9PROT</name>
<evidence type="ECO:0000259" key="2">
    <source>
        <dbReference type="Pfam" id="PF01408"/>
    </source>
</evidence>
<evidence type="ECO:0000256" key="1">
    <source>
        <dbReference type="ARBA" id="ARBA00023002"/>
    </source>
</evidence>
<dbReference type="OrthoDB" id="9815825at2"/>
<organism evidence="4 5">
    <name type="scientific">Kordiimonas lacus</name>
    <dbReference type="NCBI Taxonomy" id="637679"/>
    <lineage>
        <taxon>Bacteria</taxon>
        <taxon>Pseudomonadati</taxon>
        <taxon>Pseudomonadota</taxon>
        <taxon>Alphaproteobacteria</taxon>
        <taxon>Kordiimonadales</taxon>
        <taxon>Kordiimonadaceae</taxon>
        <taxon>Kordiimonas</taxon>
    </lineage>
</organism>
<dbReference type="RefSeq" id="WP_068309207.1">
    <property type="nucleotide sequence ID" value="NZ_FNAK01000001.1"/>
</dbReference>
<dbReference type="GO" id="GO:0016491">
    <property type="term" value="F:oxidoreductase activity"/>
    <property type="evidence" value="ECO:0007669"/>
    <property type="project" value="UniProtKB-KW"/>
</dbReference>
<dbReference type="InterPro" id="IPR036291">
    <property type="entry name" value="NAD(P)-bd_dom_sf"/>
</dbReference>
<dbReference type="InterPro" id="IPR055170">
    <property type="entry name" value="GFO_IDH_MocA-like_dom"/>
</dbReference>
<dbReference type="EMBL" id="FNAK01000001">
    <property type="protein sequence ID" value="SDD21113.1"/>
    <property type="molecule type" value="Genomic_DNA"/>
</dbReference>
<feature type="domain" description="Gfo/Idh/MocA-like oxidoreductase N-terminal" evidence="2">
    <location>
        <begin position="5"/>
        <end position="120"/>
    </location>
</feature>
<dbReference type="Pfam" id="PF01408">
    <property type="entry name" value="GFO_IDH_MocA"/>
    <property type="match status" value="1"/>
</dbReference>
<feature type="domain" description="GFO/IDH/MocA-like oxidoreductase" evidence="3">
    <location>
        <begin position="132"/>
        <end position="266"/>
    </location>
</feature>
<dbReference type="STRING" id="637679.GCA_001550055_00873"/>
<dbReference type="AlphaFoldDB" id="A0A1G6SWH0"/>
<keyword evidence="1" id="KW-0560">Oxidoreductase</keyword>
<gene>
    <name evidence="4" type="ORF">SAMN04488071_0015</name>
</gene>
<evidence type="ECO:0000313" key="5">
    <source>
        <dbReference type="Proteomes" id="UP000183685"/>
    </source>
</evidence>
<accession>A0A1G6SWH0</accession>
<dbReference type="InterPro" id="IPR000683">
    <property type="entry name" value="Gfo/Idh/MocA-like_OxRdtase_N"/>
</dbReference>
<evidence type="ECO:0000259" key="3">
    <source>
        <dbReference type="Pfam" id="PF22725"/>
    </source>
</evidence>
<dbReference type="Pfam" id="PF22725">
    <property type="entry name" value="GFO_IDH_MocA_C3"/>
    <property type="match status" value="1"/>
</dbReference>
<dbReference type="Gene3D" id="3.40.50.720">
    <property type="entry name" value="NAD(P)-binding Rossmann-like Domain"/>
    <property type="match status" value="1"/>
</dbReference>
<dbReference type="Proteomes" id="UP000183685">
    <property type="component" value="Unassembled WGS sequence"/>
</dbReference>
<dbReference type="SUPFAM" id="SSF51735">
    <property type="entry name" value="NAD(P)-binding Rossmann-fold domains"/>
    <property type="match status" value="1"/>
</dbReference>
<dbReference type="Gene3D" id="3.30.360.10">
    <property type="entry name" value="Dihydrodipicolinate Reductase, domain 2"/>
    <property type="match status" value="1"/>
</dbReference>